<dbReference type="PANTHER" id="PTHR30290:SF9">
    <property type="entry name" value="OLIGOPEPTIDE-BINDING PROTEIN APPA"/>
    <property type="match status" value="1"/>
</dbReference>
<evidence type="ECO:0000313" key="5">
    <source>
        <dbReference type="EMBL" id="MBD3323231.1"/>
    </source>
</evidence>
<dbReference type="CDD" id="cd00995">
    <property type="entry name" value="PBP2_NikA_DppA_OppA_like"/>
    <property type="match status" value="1"/>
</dbReference>
<evidence type="ECO:0000256" key="3">
    <source>
        <dbReference type="ARBA" id="ARBA00022729"/>
    </source>
</evidence>
<dbReference type="PIRSF" id="PIRSF002741">
    <property type="entry name" value="MppA"/>
    <property type="match status" value="1"/>
</dbReference>
<protein>
    <submittedName>
        <fullName evidence="5">ABC transporter substrate-binding protein</fullName>
    </submittedName>
</protein>
<dbReference type="InterPro" id="IPR000914">
    <property type="entry name" value="SBP_5_dom"/>
</dbReference>
<dbReference type="PANTHER" id="PTHR30290">
    <property type="entry name" value="PERIPLASMIC BINDING COMPONENT OF ABC TRANSPORTER"/>
    <property type="match status" value="1"/>
</dbReference>
<proteinExistence type="inferred from homology"/>
<dbReference type="Gene3D" id="3.10.105.10">
    <property type="entry name" value="Dipeptide-binding Protein, Domain 3"/>
    <property type="match status" value="1"/>
</dbReference>
<dbReference type="InterPro" id="IPR039424">
    <property type="entry name" value="SBP_5"/>
</dbReference>
<dbReference type="GO" id="GO:1904680">
    <property type="term" value="F:peptide transmembrane transporter activity"/>
    <property type="evidence" value="ECO:0007669"/>
    <property type="project" value="TreeGrafter"/>
</dbReference>
<dbReference type="Gene3D" id="3.40.190.10">
    <property type="entry name" value="Periplasmic binding protein-like II"/>
    <property type="match status" value="1"/>
</dbReference>
<name>A0A9D5JTA9_9BACT</name>
<keyword evidence="3" id="KW-0732">Signal</keyword>
<dbReference type="Proteomes" id="UP000649604">
    <property type="component" value="Unassembled WGS sequence"/>
</dbReference>
<gene>
    <name evidence="5" type="ORF">GF339_01530</name>
</gene>
<reference evidence="5" key="1">
    <citation type="submission" date="2019-11" db="EMBL/GenBank/DDBJ databases">
        <title>Microbial mats filling the niche in hypersaline microbial mats.</title>
        <authorList>
            <person name="Wong H.L."/>
            <person name="Macleod F.I."/>
            <person name="White R.A. III"/>
            <person name="Burns B.P."/>
        </authorList>
    </citation>
    <scope>NUCLEOTIDE SEQUENCE</scope>
    <source>
        <strain evidence="5">Rbin_158</strain>
    </source>
</reference>
<dbReference type="GO" id="GO:0042597">
    <property type="term" value="C:periplasmic space"/>
    <property type="evidence" value="ECO:0007669"/>
    <property type="project" value="UniProtKB-ARBA"/>
</dbReference>
<keyword evidence="2" id="KW-0813">Transport</keyword>
<evidence type="ECO:0000259" key="4">
    <source>
        <dbReference type="Pfam" id="PF00496"/>
    </source>
</evidence>
<comment type="similarity">
    <text evidence="1">Belongs to the bacterial solute-binding protein 5 family.</text>
</comment>
<comment type="caution">
    <text evidence="5">The sequence shown here is derived from an EMBL/GenBank/DDBJ whole genome shotgun (WGS) entry which is preliminary data.</text>
</comment>
<dbReference type="Pfam" id="PF00496">
    <property type="entry name" value="SBP_bac_5"/>
    <property type="match status" value="1"/>
</dbReference>
<organism evidence="5 6">
    <name type="scientific">candidate division KSB3 bacterium</name>
    <dbReference type="NCBI Taxonomy" id="2044937"/>
    <lineage>
        <taxon>Bacteria</taxon>
        <taxon>candidate division KSB3</taxon>
    </lineage>
</organism>
<dbReference type="SUPFAM" id="SSF53850">
    <property type="entry name" value="Periplasmic binding protein-like II"/>
    <property type="match status" value="1"/>
</dbReference>
<dbReference type="AlphaFoldDB" id="A0A9D5JTA9"/>
<dbReference type="GO" id="GO:0043190">
    <property type="term" value="C:ATP-binding cassette (ABC) transporter complex"/>
    <property type="evidence" value="ECO:0007669"/>
    <property type="project" value="InterPro"/>
</dbReference>
<sequence>MALLLTPFAAMAQEGTIVWARYGDADTLDPHRATSTLSMQTWDQIYDTLLAFDETGSPQPHVAKSWDVSEDGLEYTFHLHEGLTCHDGTPFDAHDVKYTADRAFDPDRPSVTKTSWGPVEEVTVIDPLTVKFTLSSRFAAFIPFLADSFSSIICDSNADAGQDFGTSVAIGAGPWKLVRWVKGDVIELEKNPDYKNFGKPVDNMGAPYMDKLVIKTMPEPQTRLAALNTGEVHIAEPPLDEVPTIKEEGEFDLIIAENTGQNVFWEFTISRPPFDDIRARQAVAYATDAQMAIDIVYGDLSKRERCPIARGVFGNDQEFCDQYDYDYNPEKAMELLAELGYGPDNPLEVTMIGWTGGNRHKLMEVFQAQLAEVGINAKIEIMDIGTMNARVKQENETTTGGPGTFDMMTWSWYDPDILYALWHSPGAYSGYNTPELDAMLEKTRTTIDPDERLKAVQDVIKYLLENAVHIGLYTPGWEWVFAVRPEVEGFKVGPFLHPMFNDVKIQ</sequence>
<dbReference type="InterPro" id="IPR030678">
    <property type="entry name" value="Peptide/Ni-bd"/>
</dbReference>
<dbReference type="GO" id="GO:0015833">
    <property type="term" value="P:peptide transport"/>
    <property type="evidence" value="ECO:0007669"/>
    <property type="project" value="TreeGrafter"/>
</dbReference>
<evidence type="ECO:0000313" key="6">
    <source>
        <dbReference type="Proteomes" id="UP000649604"/>
    </source>
</evidence>
<evidence type="ECO:0000256" key="1">
    <source>
        <dbReference type="ARBA" id="ARBA00005695"/>
    </source>
</evidence>
<feature type="domain" description="Solute-binding protein family 5" evidence="4">
    <location>
        <begin position="58"/>
        <end position="414"/>
    </location>
</feature>
<evidence type="ECO:0000256" key="2">
    <source>
        <dbReference type="ARBA" id="ARBA00022448"/>
    </source>
</evidence>
<dbReference type="EMBL" id="WJJP01000042">
    <property type="protein sequence ID" value="MBD3323231.1"/>
    <property type="molecule type" value="Genomic_DNA"/>
</dbReference>
<accession>A0A9D5JTA9</accession>